<dbReference type="InterPro" id="IPR013784">
    <property type="entry name" value="Carb-bd-like_fold"/>
</dbReference>
<dbReference type="PANTHER" id="PTHR40980:SF4">
    <property type="entry name" value="TONB-DEPENDENT RECEPTOR-LIKE BETA-BARREL DOMAIN-CONTAINING PROTEIN"/>
    <property type="match status" value="1"/>
</dbReference>
<dbReference type="Gene3D" id="2.170.130.10">
    <property type="entry name" value="TonB-dependent receptor, plug domain"/>
    <property type="match status" value="1"/>
</dbReference>
<gene>
    <name evidence="6" type="ORF">SAMN04488121_110171</name>
</gene>
<organism evidence="6 7">
    <name type="scientific">Chitinophaga filiformis</name>
    <name type="common">Myxococcus filiformis</name>
    <name type="synonym">Flexibacter filiformis</name>
    <dbReference type="NCBI Taxonomy" id="104663"/>
    <lineage>
        <taxon>Bacteria</taxon>
        <taxon>Pseudomonadati</taxon>
        <taxon>Bacteroidota</taxon>
        <taxon>Chitinophagia</taxon>
        <taxon>Chitinophagales</taxon>
        <taxon>Chitinophagaceae</taxon>
        <taxon>Chitinophaga</taxon>
    </lineage>
</organism>
<proteinExistence type="predicted"/>
<evidence type="ECO:0000256" key="4">
    <source>
        <dbReference type="SAM" id="SignalP"/>
    </source>
</evidence>
<dbReference type="SUPFAM" id="SSF56935">
    <property type="entry name" value="Porins"/>
    <property type="match status" value="1"/>
</dbReference>
<dbReference type="GO" id="GO:0009279">
    <property type="term" value="C:cell outer membrane"/>
    <property type="evidence" value="ECO:0007669"/>
    <property type="project" value="UniProtKB-SubCell"/>
</dbReference>
<dbReference type="GO" id="GO:0030246">
    <property type="term" value="F:carbohydrate binding"/>
    <property type="evidence" value="ECO:0007669"/>
    <property type="project" value="InterPro"/>
</dbReference>
<evidence type="ECO:0000313" key="7">
    <source>
        <dbReference type="Proteomes" id="UP000199045"/>
    </source>
</evidence>
<keyword evidence="3" id="KW-0998">Cell outer membrane</keyword>
<dbReference type="InterPro" id="IPR037066">
    <property type="entry name" value="Plug_dom_sf"/>
</dbReference>
<dbReference type="AlphaFoldDB" id="A0A1G8B6Y4"/>
<name>A0A1G8B6Y4_CHIFI</name>
<dbReference type="OrthoDB" id="905812at2"/>
<evidence type="ECO:0000259" key="5">
    <source>
        <dbReference type="Pfam" id="PF14905"/>
    </source>
</evidence>
<keyword evidence="6" id="KW-0675">Receptor</keyword>
<feature type="signal peptide" evidence="4">
    <location>
        <begin position="1"/>
        <end position="20"/>
    </location>
</feature>
<comment type="subcellular location">
    <subcellularLocation>
        <location evidence="1">Cell outer membrane</location>
    </subcellularLocation>
</comment>
<evidence type="ECO:0000256" key="2">
    <source>
        <dbReference type="ARBA" id="ARBA00023136"/>
    </source>
</evidence>
<dbReference type="Pfam" id="PF14905">
    <property type="entry name" value="OMP_b-brl_3"/>
    <property type="match status" value="1"/>
</dbReference>
<dbReference type="PANTHER" id="PTHR40980">
    <property type="entry name" value="PLUG DOMAIN-CONTAINING PROTEIN"/>
    <property type="match status" value="1"/>
</dbReference>
<evidence type="ECO:0000313" key="6">
    <source>
        <dbReference type="EMBL" id="SDH28999.1"/>
    </source>
</evidence>
<feature type="chain" id="PRO_5011775673" evidence="4">
    <location>
        <begin position="21"/>
        <end position="814"/>
    </location>
</feature>
<sequence>MTKSLTFFCLFFLFVTRLTAQNINRGEISGILVDEKANKRNNVDLSLLLAKDSSISKIGVTDETGHFQFENVPYGNYYIAVMEGGMRKIVSDVLMISEGNPTHTGMTLKSAVLQRELSGVTVIAQKPLIERKLDRIILNVENSPLAAGNSALEVIGRAPGVSVDNEGLIRLKGKQGVNVLIDGKSTYLAPSDLANMLRATDGSNIQSVEIITNPSAKYDATGSSGIINIKLKKNKSYGVSGSLIVGSGYGNYYKGNTGISFNYRNKKVSFFATYNYLYNKRNRDMNVNRANETAEETTYFLQNSRTIRELSNNNFKTGIDYSISPKSTVGFMFTGYANNTKTKGGATTFMFRDPASRDTLITDLSDGQSRFRNYAFNLNYKTRFDSLGRELTVDLDYSKFNNKDLFHYDNHTEEYVSKRKIDSFFLQNTTPASIEVRSAKADYVHPFINGLRMELGVKAALVRTDNNLVADSLVNNAWTPTNRSNRFVYDENVYAGYLNLNKEFKNTKIQAGLRVEKTHSKGNSITLSKVVSRDYLNLFPTLYIGQKLGKDHELTFSYGRRINRPNYEDLNPFIYFVDRYTLREGNPFLNPQYSDQASLSYVLKDTYSATLAASRTNDVITPVLLTDTINKILYQTNQNLAKELELNLNFGIPVQIAKWWTMSNDITIFYLKYKTPELLGSPLDIGKKGLFVNSANSFVISKRIQAELVADYKSPFVYGTVEFFKPQFYMDMGINYSLLQKRANLKVALSDILNTQEQHLRSVIPAVNYSIKQKNETRVVRVTFTYRFGRKEVKAVKSRNSNVEEETRRAQRSN</sequence>
<dbReference type="Gene3D" id="2.40.170.20">
    <property type="entry name" value="TonB-dependent receptor, beta-barrel domain"/>
    <property type="match status" value="1"/>
</dbReference>
<dbReference type="InterPro" id="IPR041700">
    <property type="entry name" value="OMP_b-brl_3"/>
</dbReference>
<keyword evidence="4" id="KW-0732">Signal</keyword>
<reference evidence="6 7" key="1">
    <citation type="submission" date="2016-10" db="EMBL/GenBank/DDBJ databases">
        <authorList>
            <person name="de Groot N.N."/>
        </authorList>
    </citation>
    <scope>NUCLEOTIDE SEQUENCE [LARGE SCALE GENOMIC DNA]</scope>
    <source>
        <strain evidence="6 7">DSM 527</strain>
    </source>
</reference>
<protein>
    <submittedName>
        <fullName evidence="6">Outer membrane receptor proteins, mostly Fe transport</fullName>
    </submittedName>
</protein>
<dbReference type="Proteomes" id="UP000199045">
    <property type="component" value="Unassembled WGS sequence"/>
</dbReference>
<keyword evidence="2" id="KW-0472">Membrane</keyword>
<dbReference type="SUPFAM" id="SSF49452">
    <property type="entry name" value="Starch-binding domain-like"/>
    <property type="match status" value="1"/>
</dbReference>
<evidence type="ECO:0000256" key="3">
    <source>
        <dbReference type="ARBA" id="ARBA00023237"/>
    </source>
</evidence>
<dbReference type="EMBL" id="FNBN01000010">
    <property type="protein sequence ID" value="SDH28999.1"/>
    <property type="molecule type" value="Genomic_DNA"/>
</dbReference>
<dbReference type="RefSeq" id="WP_089837567.1">
    <property type="nucleotide sequence ID" value="NZ_FNBN01000010.1"/>
</dbReference>
<dbReference type="STRING" id="104663.SAMN04488121_110171"/>
<accession>A0A1G8B6Y4</accession>
<evidence type="ECO:0000256" key="1">
    <source>
        <dbReference type="ARBA" id="ARBA00004442"/>
    </source>
</evidence>
<dbReference type="InterPro" id="IPR036942">
    <property type="entry name" value="Beta-barrel_TonB_sf"/>
</dbReference>
<feature type="domain" description="Outer membrane protein beta-barrel" evidence="5">
    <location>
        <begin position="383"/>
        <end position="786"/>
    </location>
</feature>